<accession>A0AA45UTD5</accession>
<name>A0AA45UTD5_ANAPH</name>
<reference evidence="3" key="1">
    <citation type="submission" date="2016-03" db="EMBL/GenBank/DDBJ databases">
        <authorList>
            <person name="Loux Valentin"/>
        </authorList>
    </citation>
    <scope>NUCLEOTIDE SEQUENCE [LARGE SCALE GENOMIC DNA]</scope>
    <source>
        <strain evidence="3">C1</strain>
    </source>
</reference>
<dbReference type="AlphaFoldDB" id="A0AA45UTD5"/>
<evidence type="ECO:0000313" key="3">
    <source>
        <dbReference type="Proteomes" id="UP000078419"/>
    </source>
</evidence>
<protein>
    <submittedName>
        <fullName evidence="2">Uncharacterized protein</fullName>
    </submittedName>
</protein>
<sequence length="93" mass="10351">MKWPYERRRLQCGVGAPRRPLDRVVYETEGPQDLDDGVFDITRYVTPRNQAGDSGLRSGPSSSSRAPQGATGLAPGTSLTLWCMRQRVLLQFV</sequence>
<gene>
    <name evidence="2" type="ORF">ANAPC1_00819</name>
</gene>
<organism evidence="2 3">
    <name type="scientific">Anaplasma phagocytophilum</name>
    <name type="common">Ehrlichia phagocytophila</name>
    <dbReference type="NCBI Taxonomy" id="948"/>
    <lineage>
        <taxon>Bacteria</taxon>
        <taxon>Pseudomonadati</taxon>
        <taxon>Pseudomonadota</taxon>
        <taxon>Alphaproteobacteria</taxon>
        <taxon>Rickettsiales</taxon>
        <taxon>Anaplasmataceae</taxon>
        <taxon>Anaplasma</taxon>
        <taxon>phagocytophilum group</taxon>
    </lineage>
</organism>
<evidence type="ECO:0000313" key="2">
    <source>
        <dbReference type="EMBL" id="SBO14464.1"/>
    </source>
</evidence>
<dbReference type="Proteomes" id="UP000078419">
    <property type="component" value="Unassembled WGS sequence"/>
</dbReference>
<proteinExistence type="predicted"/>
<feature type="compositionally biased region" description="Low complexity" evidence="1">
    <location>
        <begin position="54"/>
        <end position="65"/>
    </location>
</feature>
<evidence type="ECO:0000256" key="1">
    <source>
        <dbReference type="SAM" id="MobiDB-lite"/>
    </source>
</evidence>
<feature type="region of interest" description="Disordered" evidence="1">
    <location>
        <begin position="47"/>
        <end position="76"/>
    </location>
</feature>
<comment type="caution">
    <text evidence="2">The sequence shown here is derived from an EMBL/GenBank/DDBJ whole genome shotgun (WGS) entry which is preliminary data.</text>
</comment>
<dbReference type="EMBL" id="FLLR01000033">
    <property type="protein sequence ID" value="SBO14464.1"/>
    <property type="molecule type" value="Genomic_DNA"/>
</dbReference>